<dbReference type="GO" id="GO:0008747">
    <property type="term" value="F:N-acetylneuraminate lyase activity"/>
    <property type="evidence" value="ECO:0007669"/>
    <property type="project" value="TreeGrafter"/>
</dbReference>
<dbReference type="Proteomes" id="UP000886817">
    <property type="component" value="Unassembled WGS sequence"/>
</dbReference>
<comment type="similarity">
    <text evidence="3">Belongs to the DapA family.</text>
</comment>
<dbReference type="PRINTS" id="PR00146">
    <property type="entry name" value="DHPICSNTHASE"/>
</dbReference>
<reference evidence="6" key="1">
    <citation type="journal article" date="2021" name="PeerJ">
        <title>Extensive microbial diversity within the chicken gut microbiome revealed by metagenomics and culture.</title>
        <authorList>
            <person name="Gilroy R."/>
            <person name="Ravi A."/>
            <person name="Getino M."/>
            <person name="Pursley I."/>
            <person name="Horton D.L."/>
            <person name="Alikhan N.F."/>
            <person name="Baker D."/>
            <person name="Gharbi K."/>
            <person name="Hall N."/>
            <person name="Watson M."/>
            <person name="Adriaenssens E.M."/>
            <person name="Foster-Nyarko E."/>
            <person name="Jarju S."/>
            <person name="Secka A."/>
            <person name="Antonio M."/>
            <person name="Oren A."/>
            <person name="Chaudhuri R.R."/>
            <person name="La Ragione R."/>
            <person name="Hildebrand F."/>
            <person name="Pallen M.J."/>
        </authorList>
    </citation>
    <scope>NUCLEOTIDE SEQUENCE</scope>
    <source>
        <strain evidence="6">ChiSjej1B19-8411</strain>
    </source>
</reference>
<comment type="caution">
    <text evidence="6">The sequence shown here is derived from an EMBL/GenBank/DDBJ whole genome shotgun (WGS) entry which is preliminary data.</text>
</comment>
<name>A0A9D2B2C2_9FIRM</name>
<keyword evidence="2" id="KW-0704">Schiff base</keyword>
<evidence type="ECO:0000313" key="7">
    <source>
        <dbReference type="Proteomes" id="UP000886817"/>
    </source>
</evidence>
<feature type="binding site" evidence="5">
    <location>
        <position position="209"/>
    </location>
    <ligand>
        <name>pyruvate</name>
        <dbReference type="ChEBI" id="CHEBI:15361"/>
    </ligand>
</feature>
<dbReference type="PROSITE" id="PS00666">
    <property type="entry name" value="DHDPS_2"/>
    <property type="match status" value="1"/>
</dbReference>
<dbReference type="InterPro" id="IPR020625">
    <property type="entry name" value="Schiff_base-form_aldolases_AS"/>
</dbReference>
<dbReference type="CDD" id="cd00408">
    <property type="entry name" value="DHDPS-like"/>
    <property type="match status" value="1"/>
</dbReference>
<dbReference type="InterPro" id="IPR013785">
    <property type="entry name" value="Aldolase_TIM"/>
</dbReference>
<dbReference type="InterPro" id="IPR002220">
    <property type="entry name" value="DapA-like"/>
</dbReference>
<dbReference type="Pfam" id="PF00701">
    <property type="entry name" value="DHDPS"/>
    <property type="match status" value="1"/>
</dbReference>
<protein>
    <submittedName>
        <fullName evidence="6">Dihydrodipicolinate synthase family protein</fullName>
    </submittedName>
</protein>
<dbReference type="GO" id="GO:0005829">
    <property type="term" value="C:cytosol"/>
    <property type="evidence" value="ECO:0007669"/>
    <property type="project" value="TreeGrafter"/>
</dbReference>
<dbReference type="AlphaFoldDB" id="A0A9D2B2C2"/>
<dbReference type="PANTHER" id="PTHR42849">
    <property type="entry name" value="N-ACETYLNEURAMINATE LYASE"/>
    <property type="match status" value="1"/>
</dbReference>
<dbReference type="Gene3D" id="3.20.20.70">
    <property type="entry name" value="Aldolase class I"/>
    <property type="match status" value="1"/>
</dbReference>
<dbReference type="SMART" id="SM01130">
    <property type="entry name" value="DHDPS"/>
    <property type="match status" value="1"/>
</dbReference>
<gene>
    <name evidence="6" type="ORF">IAA45_04320</name>
</gene>
<feature type="active site" description="Proton donor/acceptor" evidence="4">
    <location>
        <position position="140"/>
    </location>
</feature>
<evidence type="ECO:0000256" key="1">
    <source>
        <dbReference type="ARBA" id="ARBA00023239"/>
    </source>
</evidence>
<feature type="active site" description="Schiff-base intermediate with substrate" evidence="4">
    <location>
        <position position="168"/>
    </location>
</feature>
<dbReference type="PIRSF" id="PIRSF001365">
    <property type="entry name" value="DHDPS"/>
    <property type="match status" value="1"/>
</dbReference>
<organism evidence="6 7">
    <name type="scientific">Candidatus Blautia gallistercoris</name>
    <dbReference type="NCBI Taxonomy" id="2838490"/>
    <lineage>
        <taxon>Bacteria</taxon>
        <taxon>Bacillati</taxon>
        <taxon>Bacillota</taxon>
        <taxon>Clostridia</taxon>
        <taxon>Lachnospirales</taxon>
        <taxon>Lachnospiraceae</taxon>
        <taxon>Blautia</taxon>
    </lineage>
</organism>
<evidence type="ECO:0000256" key="5">
    <source>
        <dbReference type="PIRSR" id="PIRSR001365-2"/>
    </source>
</evidence>
<dbReference type="PANTHER" id="PTHR42849:SF1">
    <property type="entry name" value="N-ACETYLNEURAMINATE LYASE"/>
    <property type="match status" value="1"/>
</dbReference>
<dbReference type="SUPFAM" id="SSF51569">
    <property type="entry name" value="Aldolase"/>
    <property type="match status" value="1"/>
</dbReference>
<reference evidence="6" key="2">
    <citation type="submission" date="2021-04" db="EMBL/GenBank/DDBJ databases">
        <authorList>
            <person name="Gilroy R."/>
        </authorList>
    </citation>
    <scope>NUCLEOTIDE SEQUENCE</scope>
    <source>
        <strain evidence="6">ChiSjej1B19-8411</strain>
    </source>
</reference>
<dbReference type="EMBL" id="DXEX01000099">
    <property type="protein sequence ID" value="HIX58927.1"/>
    <property type="molecule type" value="Genomic_DNA"/>
</dbReference>
<evidence type="ECO:0000313" key="6">
    <source>
        <dbReference type="EMBL" id="HIX58927.1"/>
    </source>
</evidence>
<accession>A0A9D2B2C2</accession>
<evidence type="ECO:0000256" key="2">
    <source>
        <dbReference type="ARBA" id="ARBA00023270"/>
    </source>
</evidence>
<keyword evidence="1 3" id="KW-0456">Lyase</keyword>
<sequence length="302" mass="33520">MDHNRKKLTGIIPPLVTPLDASGKIDEKALKRLIEYCIQGGVSGIFMLGSCGEGTSLTGAQKRTAVKCALEAAEGKVPVLAGVLETSTEKVLEEIRCYEQLGAEYFVSAVPYYLSPGGQEGILEHYRFLAEHTKGSLIAYNIPPYVHYDILPETMKKILEIPGVIAVKDSTGDWSLCQKALFLNESGGILSGNEDFCGAAMLFGAEGCVPCLANAYPEFYSRFYRYAMEKNIDKILECQKAVVKMKKTLEFAGNWIAAVKYLCARKGLISLYTTRGIPESDQSEIRKMEEYLRENEKYFINE</sequence>
<evidence type="ECO:0000256" key="4">
    <source>
        <dbReference type="PIRSR" id="PIRSR001365-1"/>
    </source>
</evidence>
<dbReference type="GO" id="GO:0019262">
    <property type="term" value="P:N-acetylneuraminate catabolic process"/>
    <property type="evidence" value="ECO:0007669"/>
    <property type="project" value="TreeGrafter"/>
</dbReference>
<proteinExistence type="inferred from homology"/>
<evidence type="ECO:0000256" key="3">
    <source>
        <dbReference type="PIRNR" id="PIRNR001365"/>
    </source>
</evidence>